<protein>
    <recommendedName>
        <fullName evidence="3">Helix-turn-helix domain-containing protein</fullName>
    </recommendedName>
</protein>
<gene>
    <name evidence="1" type="ORF">L6773_17570</name>
</gene>
<dbReference type="EMBL" id="JAKLWS010000032">
    <property type="protein sequence ID" value="MCG2590390.1"/>
    <property type="molecule type" value="Genomic_DNA"/>
</dbReference>
<evidence type="ECO:0000313" key="2">
    <source>
        <dbReference type="Proteomes" id="UP001165366"/>
    </source>
</evidence>
<keyword evidence="2" id="KW-1185">Reference proteome</keyword>
<accession>A0ABS9KHS7</accession>
<proteinExistence type="predicted"/>
<reference evidence="1" key="2">
    <citation type="submission" date="2024-05" db="EMBL/GenBank/DDBJ databases">
        <title>Rhodohalobacter halophilus gen. nov., sp. nov., a moderately halophilic member of the family Balneolaceae.</title>
        <authorList>
            <person name="Xia J."/>
        </authorList>
    </citation>
    <scope>NUCLEOTIDE SEQUENCE</scope>
    <source>
        <strain evidence="1">WB101</strain>
    </source>
</reference>
<evidence type="ECO:0000313" key="1">
    <source>
        <dbReference type="EMBL" id="MCG2590390.1"/>
    </source>
</evidence>
<evidence type="ECO:0008006" key="3">
    <source>
        <dbReference type="Google" id="ProtNLM"/>
    </source>
</evidence>
<reference evidence="1" key="1">
    <citation type="submission" date="2022-01" db="EMBL/GenBank/DDBJ databases">
        <authorList>
            <person name="Wang Y."/>
        </authorList>
    </citation>
    <scope>NUCLEOTIDE SEQUENCE</scope>
    <source>
        <strain evidence="1">WB101</strain>
    </source>
</reference>
<dbReference type="InterPro" id="IPR036390">
    <property type="entry name" value="WH_DNA-bd_sf"/>
</dbReference>
<dbReference type="SUPFAM" id="SSF46785">
    <property type="entry name" value="Winged helix' DNA-binding domain"/>
    <property type="match status" value="1"/>
</dbReference>
<comment type="caution">
    <text evidence="1">The sequence shown here is derived from an EMBL/GenBank/DDBJ whole genome shotgun (WGS) entry which is preliminary data.</text>
</comment>
<dbReference type="Proteomes" id="UP001165366">
    <property type="component" value="Unassembled WGS sequence"/>
</dbReference>
<name>A0ABS9KHS7_9BACT</name>
<sequence length="250" mass="28930">MQSMIIPVEISHFALSEGKEYPIHCFHLLKHVTPGHTYLNKRQISVLSAYLNRSNRTVRRYLQYLEGIGWIEPNGKVHVIKSWKKVFHQMGFRYVIGVEINPKIIKNPRAFFAGVVLGRLTNFQKYKRNSTGKGKTAISSHGGSARPGYSNYFPVADRALASILEISRSKANKLKKLAKLHGYIELKYNFYPYELNGNFIKIDNLDKHLFRKIFEDVGHKMRIDKAGRVTVQDSDLVRANLKYKKSWNYL</sequence>
<organism evidence="1 2">
    <name type="scientific">Rhodohalobacter sulfatireducens</name>
    <dbReference type="NCBI Taxonomy" id="2911366"/>
    <lineage>
        <taxon>Bacteria</taxon>
        <taxon>Pseudomonadati</taxon>
        <taxon>Balneolota</taxon>
        <taxon>Balneolia</taxon>
        <taxon>Balneolales</taxon>
        <taxon>Balneolaceae</taxon>
        <taxon>Rhodohalobacter</taxon>
    </lineage>
</organism>